<dbReference type="PROSITE" id="PS01180">
    <property type="entry name" value="CUB"/>
    <property type="match status" value="1"/>
</dbReference>
<evidence type="ECO:0000313" key="8">
    <source>
        <dbReference type="RefSeq" id="XP_013419485.1"/>
    </source>
</evidence>
<evidence type="ECO:0000256" key="4">
    <source>
        <dbReference type="SAM" id="MobiDB-lite"/>
    </source>
</evidence>
<feature type="region of interest" description="Disordered" evidence="4">
    <location>
        <begin position="332"/>
        <end position="409"/>
    </location>
</feature>
<organism evidence="7 8">
    <name type="scientific">Lingula anatina</name>
    <name type="common">Brachiopod</name>
    <name type="synonym">Lingula unguis</name>
    <dbReference type="NCBI Taxonomy" id="7574"/>
    <lineage>
        <taxon>Eukaryota</taxon>
        <taxon>Metazoa</taxon>
        <taxon>Spiralia</taxon>
        <taxon>Lophotrochozoa</taxon>
        <taxon>Brachiopoda</taxon>
        <taxon>Linguliformea</taxon>
        <taxon>Lingulata</taxon>
        <taxon>Lingulida</taxon>
        <taxon>Linguloidea</taxon>
        <taxon>Lingulidae</taxon>
        <taxon>Lingula</taxon>
    </lineage>
</organism>
<keyword evidence="1" id="KW-0677">Repeat</keyword>
<keyword evidence="5" id="KW-0812">Transmembrane</keyword>
<dbReference type="AlphaFoldDB" id="A0A1S3KA31"/>
<dbReference type="Pfam" id="PF00431">
    <property type="entry name" value="CUB"/>
    <property type="match status" value="1"/>
</dbReference>
<dbReference type="InterPro" id="IPR000859">
    <property type="entry name" value="CUB_dom"/>
</dbReference>
<dbReference type="RefSeq" id="XP_013419485.1">
    <property type="nucleotide sequence ID" value="XM_013564031.1"/>
</dbReference>
<dbReference type="CDD" id="cd00041">
    <property type="entry name" value="CUB"/>
    <property type="match status" value="1"/>
</dbReference>
<feature type="region of interest" description="Disordered" evidence="4">
    <location>
        <begin position="259"/>
        <end position="298"/>
    </location>
</feature>
<evidence type="ECO:0000256" key="3">
    <source>
        <dbReference type="PROSITE-ProRule" id="PRU00059"/>
    </source>
</evidence>
<dbReference type="SUPFAM" id="SSF49854">
    <property type="entry name" value="Spermadhesin, CUB domain"/>
    <property type="match status" value="1"/>
</dbReference>
<keyword evidence="5" id="KW-1133">Transmembrane helix</keyword>
<dbReference type="SMART" id="SM00042">
    <property type="entry name" value="CUB"/>
    <property type="match status" value="1"/>
</dbReference>
<keyword evidence="2 3" id="KW-1015">Disulfide bond</keyword>
<feature type="compositionally biased region" description="Basic and acidic residues" evidence="4">
    <location>
        <begin position="375"/>
        <end position="409"/>
    </location>
</feature>
<protein>
    <submittedName>
        <fullName evidence="8">Neuropilin and tolloid-like protein 2</fullName>
    </submittedName>
</protein>
<feature type="disulfide bond" evidence="3">
    <location>
        <begin position="190"/>
        <end position="207"/>
    </location>
</feature>
<dbReference type="OrthoDB" id="431034at2759"/>
<dbReference type="PANTHER" id="PTHR24251:SF30">
    <property type="entry name" value="MEMBRANE FRIZZLED-RELATED PROTEIN"/>
    <property type="match status" value="1"/>
</dbReference>
<keyword evidence="7" id="KW-1185">Reference proteome</keyword>
<dbReference type="STRING" id="7574.A0A1S3KA31"/>
<feature type="compositionally biased region" description="Basic and acidic residues" evidence="4">
    <location>
        <begin position="274"/>
        <end position="290"/>
    </location>
</feature>
<evidence type="ECO:0000313" key="7">
    <source>
        <dbReference type="Proteomes" id="UP000085678"/>
    </source>
</evidence>
<comment type="caution">
    <text evidence="3">Lacks conserved residue(s) required for the propagation of feature annotation.</text>
</comment>
<evidence type="ECO:0000256" key="2">
    <source>
        <dbReference type="ARBA" id="ARBA00023157"/>
    </source>
</evidence>
<dbReference type="GeneID" id="106180136"/>
<evidence type="ECO:0000256" key="5">
    <source>
        <dbReference type="SAM" id="Phobius"/>
    </source>
</evidence>
<feature type="compositionally biased region" description="Low complexity" evidence="4">
    <location>
        <begin position="337"/>
        <end position="346"/>
    </location>
</feature>
<dbReference type="KEGG" id="lak:106180136"/>
<gene>
    <name evidence="8" type="primary">LOC106180136</name>
</gene>
<dbReference type="CDD" id="cd22823">
    <property type="entry name" value="Gal_Rha_Lectin"/>
    <property type="match status" value="1"/>
</dbReference>
<keyword evidence="5" id="KW-0472">Membrane</keyword>
<feature type="compositionally biased region" description="Low complexity" evidence="4">
    <location>
        <begin position="259"/>
        <end position="269"/>
    </location>
</feature>
<evidence type="ECO:0000259" key="6">
    <source>
        <dbReference type="PROSITE" id="PS01180"/>
    </source>
</evidence>
<dbReference type="InParanoid" id="A0A1S3KA31"/>
<evidence type="ECO:0000256" key="1">
    <source>
        <dbReference type="ARBA" id="ARBA00022737"/>
    </source>
</evidence>
<dbReference type="InterPro" id="IPR035914">
    <property type="entry name" value="Sperma_CUB_dom_sf"/>
</dbReference>
<name>A0A1S3KA31_LINAN</name>
<accession>A0A1S3KA31</accession>
<dbReference type="PANTHER" id="PTHR24251">
    <property type="entry name" value="OVOCHYMASE-RELATED"/>
    <property type="match status" value="1"/>
</dbReference>
<feature type="domain" description="CUB" evidence="6">
    <location>
        <begin position="137"/>
        <end position="245"/>
    </location>
</feature>
<feature type="transmembrane region" description="Helical" evidence="5">
    <location>
        <begin position="302"/>
        <end position="324"/>
    </location>
</feature>
<sequence>MDNWTGNRWKILIFTMSAMGVLSIGGHYKLHEASRCFNSYGVPKIDLSKCSQLDMIMITKAIQGISRQPNQCEYQEGDCTDVISTDTDAKLQECVGKSTCSTTVTVSWMQWCSAYSTYNYVQYGCIPVKDTLDMCIRGGVHSTLTGFIKSPNYPNNYGPVTDCTCNITTKPDAKLLLTFVDALIEWSKDCQRDFIRIYDGHHNIVRCGSLHRNFNYTTKFGSVLVRFVADGQQEGKGFWMNFKSPQPVTVQCSPTNYIPTTEPPSTTTTVNMNTEKEDKNTEKLAEKENTHTLPDANNEPSIAGIIIACVISLAFLVVLTVLLIRFKRKRHKEKISKSPSSESNSSQVPGRIRGSQHSRPLPDPPVSPTSSDKNGTFEKIEEKSEKSTNCTEDVKQDSQEDSGIKENPI</sequence>
<dbReference type="Gene3D" id="2.60.120.290">
    <property type="entry name" value="Spermadhesin, CUB domain"/>
    <property type="match status" value="1"/>
</dbReference>
<proteinExistence type="predicted"/>
<reference evidence="8" key="1">
    <citation type="submission" date="2025-08" db="UniProtKB">
        <authorList>
            <consortium name="RefSeq"/>
        </authorList>
    </citation>
    <scope>IDENTIFICATION</scope>
    <source>
        <tissue evidence="8">Gonads</tissue>
    </source>
</reference>
<dbReference type="Proteomes" id="UP000085678">
    <property type="component" value="Unplaced"/>
</dbReference>